<sequence length="303" mass="33540">MADPRELIIVGVDPAWKRSRALDWAVHEALVRGRPLRAIHVVDEEVRNDDVYDAVDIDGFKVIPLKIDEAADRLIEEVGQHLAKIDTKLDLKADLRAGKPVEVLVELSGTALMLVLGRHGHGVFRRLLIGSTSDAVANKAKGPVVVIPDGWQAAEHGDEPVLVGVDWTEPSEDTVLDFALDFAAVHGVPLQLVVVWDAPWAFAFHNPASEQQLERWRGLAEQRARELTEQWGSKRPDVEVRYELRRGHPVERLVEAAEESKAQLLTVGGRRRSRASELIGLGSVADGVLHHAARPLAVVNERR</sequence>
<dbReference type="InterPro" id="IPR006015">
    <property type="entry name" value="Universal_stress_UspA"/>
</dbReference>
<dbReference type="RefSeq" id="WP_344113321.1">
    <property type="nucleotide sequence ID" value="NZ_BAAANE010000007.1"/>
</dbReference>
<gene>
    <name evidence="3" type="ORF">GCM10009744_40560</name>
</gene>
<dbReference type="Proteomes" id="UP001501319">
    <property type="component" value="Unassembled WGS sequence"/>
</dbReference>
<dbReference type="Pfam" id="PF00582">
    <property type="entry name" value="Usp"/>
    <property type="match status" value="2"/>
</dbReference>
<feature type="domain" description="UspA" evidence="2">
    <location>
        <begin position="160"/>
        <end position="299"/>
    </location>
</feature>
<dbReference type="PRINTS" id="PR01438">
    <property type="entry name" value="UNVRSLSTRESS"/>
</dbReference>
<organism evidence="3 4">
    <name type="scientific">Kribbella alba</name>
    <dbReference type="NCBI Taxonomy" id="190197"/>
    <lineage>
        <taxon>Bacteria</taxon>
        <taxon>Bacillati</taxon>
        <taxon>Actinomycetota</taxon>
        <taxon>Actinomycetes</taxon>
        <taxon>Propionibacteriales</taxon>
        <taxon>Kribbellaceae</taxon>
        <taxon>Kribbella</taxon>
    </lineage>
</organism>
<feature type="domain" description="UspA" evidence="2">
    <location>
        <begin position="8"/>
        <end position="148"/>
    </location>
</feature>
<dbReference type="PANTHER" id="PTHR46268">
    <property type="entry name" value="STRESS RESPONSE PROTEIN NHAX"/>
    <property type="match status" value="1"/>
</dbReference>
<dbReference type="PANTHER" id="PTHR46268:SF6">
    <property type="entry name" value="UNIVERSAL STRESS PROTEIN UP12"/>
    <property type="match status" value="1"/>
</dbReference>
<reference evidence="3 4" key="1">
    <citation type="journal article" date="2019" name="Int. J. Syst. Evol. Microbiol.">
        <title>The Global Catalogue of Microorganisms (GCM) 10K type strain sequencing project: providing services to taxonomists for standard genome sequencing and annotation.</title>
        <authorList>
            <consortium name="The Broad Institute Genomics Platform"/>
            <consortium name="The Broad Institute Genome Sequencing Center for Infectious Disease"/>
            <person name="Wu L."/>
            <person name="Ma J."/>
        </authorList>
    </citation>
    <scope>NUCLEOTIDE SEQUENCE [LARGE SCALE GENOMIC DNA]</scope>
    <source>
        <strain evidence="3 4">JCM 14306</strain>
    </source>
</reference>
<protein>
    <submittedName>
        <fullName evidence="3">Universal stress protein</fullName>
    </submittedName>
</protein>
<proteinExistence type="inferred from homology"/>
<dbReference type="EMBL" id="BAAANE010000007">
    <property type="protein sequence ID" value="GAA1645642.1"/>
    <property type="molecule type" value="Genomic_DNA"/>
</dbReference>
<keyword evidence="4" id="KW-1185">Reference proteome</keyword>
<evidence type="ECO:0000259" key="2">
    <source>
        <dbReference type="Pfam" id="PF00582"/>
    </source>
</evidence>
<name>A0ABN2FGA5_9ACTN</name>
<dbReference type="InterPro" id="IPR014729">
    <property type="entry name" value="Rossmann-like_a/b/a_fold"/>
</dbReference>
<dbReference type="Gene3D" id="3.40.50.620">
    <property type="entry name" value="HUPs"/>
    <property type="match status" value="2"/>
</dbReference>
<comment type="similarity">
    <text evidence="1">Belongs to the universal stress protein A family.</text>
</comment>
<dbReference type="CDD" id="cd00293">
    <property type="entry name" value="USP-like"/>
    <property type="match status" value="1"/>
</dbReference>
<accession>A0ABN2FGA5</accession>
<evidence type="ECO:0000313" key="4">
    <source>
        <dbReference type="Proteomes" id="UP001501319"/>
    </source>
</evidence>
<evidence type="ECO:0000313" key="3">
    <source>
        <dbReference type="EMBL" id="GAA1645642.1"/>
    </source>
</evidence>
<comment type="caution">
    <text evidence="3">The sequence shown here is derived from an EMBL/GenBank/DDBJ whole genome shotgun (WGS) entry which is preliminary data.</text>
</comment>
<dbReference type="SUPFAM" id="SSF52402">
    <property type="entry name" value="Adenine nucleotide alpha hydrolases-like"/>
    <property type="match status" value="2"/>
</dbReference>
<dbReference type="InterPro" id="IPR006016">
    <property type="entry name" value="UspA"/>
</dbReference>
<evidence type="ECO:0000256" key="1">
    <source>
        <dbReference type="ARBA" id="ARBA00008791"/>
    </source>
</evidence>